<dbReference type="PANTHER" id="PTHR22617">
    <property type="entry name" value="CHEMOTAXIS SENSOR HISTIDINE KINASE-RELATED"/>
    <property type="match status" value="1"/>
</dbReference>
<dbReference type="SMART" id="SM00260">
    <property type="entry name" value="CheW"/>
    <property type="match status" value="1"/>
</dbReference>
<keyword evidence="3" id="KW-1185">Reference proteome</keyword>
<evidence type="ECO:0000313" key="3">
    <source>
        <dbReference type="Proteomes" id="UP000187526"/>
    </source>
</evidence>
<protein>
    <recommendedName>
        <fullName evidence="1">CheW-like domain-containing protein</fullName>
    </recommendedName>
</protein>
<proteinExistence type="predicted"/>
<sequence>MTIYKGIEIDETLNGIIRHMQGVEDYREVLGKLQVTWDTLGLLGQLTGAATEMAGTREAFQQLTGDLLNHLGRETRHKAVADLRAKAQTSIDILVRNLFERTADIGFLSADDDIREFLLASDAPADALQARFREYVDKYTVYSDIVLFAADGSIRARLTEHPASASRHPLIDEACSTSACYVEYFGPADFLPPGKHLLYAYRVENAEGRCLGVLALVFRLEDEMQGIFANLLNDGDFTLLATLDASGLVVASASVIQLPVGTRLDRQLLTAGGEVIRLAGREYLAFTCAAHAYQGYPGPGWLGLALAPLEFAFERNETRLLQHINRQALDAVTHHPTLFSDELRMIPEQAEGIQEDLNRSVWNGSVRQVEASSQGNAAFAKTLLWEISNTGRKTQAIFEQSIGNLHETVVAALLENGISRAAFAIDVMDRNLYERANDCRWWALNATFRRVLAHAPVSPEDAVRCGEILRYINGLYTVYSNLILFNAQGQVIAVSNPDSDGLRGTRLSEEWVGRCLAIGSSQGYVFSQFVPSPLYDNQPTYIYSAAVRAPDGSKVVGGIGIVFDGQPQFSAMLHDALPRDAAGDPADGAFALFVHRDGKVLASTDVRYPANSTFPLGEMQRKLGRGGRNSDIVALDGSYYALGTAQSAGYREYKTSDGQVDDILSLSAFPLGSIAGVGEDGQKKAKASVQGRARRVGTGNDVLEIATFYIGRQWLGIPAGDVIEAIDTDDLTPVFGGKSDLIAGVKMYRGNLISVLHLERILTPGAAMPERARQIVVVRTHGKTCLGLLVDELGEIPEVAREEIQPVSHMAAAGDALTIGVVEGMRRAGDRHSMLSILGVDRLCKRIGCRCPAEESTPRLVLPMH</sequence>
<accession>A0A1R1ID38</accession>
<dbReference type="RefSeq" id="WP_076091911.1">
    <property type="nucleotide sequence ID" value="NZ_MTHD01000001.1"/>
</dbReference>
<dbReference type="Gene3D" id="2.30.30.40">
    <property type="entry name" value="SH3 Domains"/>
    <property type="match status" value="1"/>
</dbReference>
<feature type="domain" description="CheW-like" evidence="1">
    <location>
        <begin position="702"/>
        <end position="849"/>
    </location>
</feature>
<gene>
    <name evidence="2" type="ORF">BJN45_03050</name>
</gene>
<comment type="caution">
    <text evidence="2">The sequence shown here is derived from an EMBL/GenBank/DDBJ whole genome shotgun (WGS) entry which is preliminary data.</text>
</comment>
<dbReference type="GO" id="GO:0005829">
    <property type="term" value="C:cytosol"/>
    <property type="evidence" value="ECO:0007669"/>
    <property type="project" value="TreeGrafter"/>
</dbReference>
<evidence type="ECO:0000313" key="2">
    <source>
        <dbReference type="EMBL" id="OMG56605.1"/>
    </source>
</evidence>
<dbReference type="AlphaFoldDB" id="A0A1R1ID38"/>
<dbReference type="PANTHER" id="PTHR22617:SF23">
    <property type="entry name" value="CHEMOTAXIS PROTEIN CHEW"/>
    <property type="match status" value="1"/>
</dbReference>
<dbReference type="PROSITE" id="PS50851">
    <property type="entry name" value="CHEW"/>
    <property type="match status" value="1"/>
</dbReference>
<dbReference type="Gene3D" id="2.40.50.180">
    <property type="entry name" value="CheA-289, Domain 4"/>
    <property type="match status" value="1"/>
</dbReference>
<dbReference type="Proteomes" id="UP000187526">
    <property type="component" value="Unassembled WGS sequence"/>
</dbReference>
<dbReference type="Pfam" id="PF01584">
    <property type="entry name" value="CheW"/>
    <property type="match status" value="1"/>
</dbReference>
<dbReference type="GO" id="GO:0006935">
    <property type="term" value="P:chemotaxis"/>
    <property type="evidence" value="ECO:0007669"/>
    <property type="project" value="InterPro"/>
</dbReference>
<organism evidence="2 3">
    <name type="scientific">Azonexus hydrophilus</name>
    <dbReference type="NCBI Taxonomy" id="418702"/>
    <lineage>
        <taxon>Bacteria</taxon>
        <taxon>Pseudomonadati</taxon>
        <taxon>Pseudomonadota</taxon>
        <taxon>Betaproteobacteria</taxon>
        <taxon>Rhodocyclales</taxon>
        <taxon>Azonexaceae</taxon>
        <taxon>Azonexus</taxon>
    </lineage>
</organism>
<name>A0A1R1ID38_9RHOO</name>
<dbReference type="InterPro" id="IPR002545">
    <property type="entry name" value="CheW-lke_dom"/>
</dbReference>
<dbReference type="InterPro" id="IPR039315">
    <property type="entry name" value="CheW"/>
</dbReference>
<reference evidence="2 3" key="1">
    <citation type="submission" date="2016-10" db="EMBL/GenBank/DDBJ databases">
        <title>Alkaliphiles isolated from bioreactors.</title>
        <authorList>
            <person name="Salah Z."/>
            <person name="Rout S.P."/>
            <person name="Humphreys P.N."/>
        </authorList>
    </citation>
    <scope>NUCLEOTIDE SEQUENCE [LARGE SCALE GENOMIC DNA]</scope>
    <source>
        <strain evidence="2 3">ZS02</strain>
    </source>
</reference>
<dbReference type="EMBL" id="MTHD01000001">
    <property type="protein sequence ID" value="OMG56605.1"/>
    <property type="molecule type" value="Genomic_DNA"/>
</dbReference>
<dbReference type="Gene3D" id="3.30.450.20">
    <property type="entry name" value="PAS domain"/>
    <property type="match status" value="1"/>
</dbReference>
<evidence type="ECO:0000259" key="1">
    <source>
        <dbReference type="PROSITE" id="PS50851"/>
    </source>
</evidence>
<dbReference type="SUPFAM" id="SSF50341">
    <property type="entry name" value="CheW-like"/>
    <property type="match status" value="1"/>
</dbReference>
<dbReference type="InterPro" id="IPR036061">
    <property type="entry name" value="CheW-like_dom_sf"/>
</dbReference>
<dbReference type="STRING" id="418702.BJN45_03050"/>
<dbReference type="GO" id="GO:0007165">
    <property type="term" value="P:signal transduction"/>
    <property type="evidence" value="ECO:0007669"/>
    <property type="project" value="InterPro"/>
</dbReference>